<gene>
    <name evidence="6" type="ORF">GGI15_001883</name>
</gene>
<dbReference type="EMBL" id="JANBUM010000085">
    <property type="protein sequence ID" value="KAJ2785574.1"/>
    <property type="molecule type" value="Genomic_DNA"/>
</dbReference>
<evidence type="ECO:0000313" key="7">
    <source>
        <dbReference type="Proteomes" id="UP001140172"/>
    </source>
</evidence>
<keyword evidence="4" id="KW-1133">Transmembrane helix</keyword>
<feature type="transmembrane region" description="Helical" evidence="4">
    <location>
        <begin position="356"/>
        <end position="380"/>
    </location>
</feature>
<comment type="caution">
    <text evidence="6">The sequence shown here is derived from an EMBL/GenBank/DDBJ whole genome shotgun (WGS) entry which is preliminary data.</text>
</comment>
<feature type="domain" description="Major facilitator superfamily (MFS) profile" evidence="5">
    <location>
        <begin position="64"/>
        <end position="450"/>
    </location>
</feature>
<evidence type="ECO:0000256" key="2">
    <source>
        <dbReference type="ARBA" id="ARBA00006727"/>
    </source>
</evidence>
<feature type="domain" description="Major facilitator superfamily (MFS) profile" evidence="5">
    <location>
        <begin position="501"/>
        <end position="876"/>
    </location>
</feature>
<dbReference type="PROSITE" id="PS50850">
    <property type="entry name" value="MFS"/>
    <property type="match status" value="2"/>
</dbReference>
<comment type="similarity">
    <text evidence="2">Belongs to the major facilitator superfamily. Monocarboxylate porter (TC 2.A.1.13) family.</text>
</comment>
<evidence type="ECO:0000313" key="6">
    <source>
        <dbReference type="EMBL" id="KAJ2785574.1"/>
    </source>
</evidence>
<feature type="transmembrane region" description="Helical" evidence="4">
    <location>
        <begin position="826"/>
        <end position="845"/>
    </location>
</feature>
<dbReference type="Proteomes" id="UP001140172">
    <property type="component" value="Unassembled WGS sequence"/>
</dbReference>
<reference evidence="6" key="1">
    <citation type="submission" date="2022-07" db="EMBL/GenBank/DDBJ databases">
        <title>Phylogenomic reconstructions and comparative analyses of Kickxellomycotina fungi.</title>
        <authorList>
            <person name="Reynolds N.K."/>
            <person name="Stajich J.E."/>
            <person name="Barry K."/>
            <person name="Grigoriev I.V."/>
            <person name="Crous P."/>
            <person name="Smith M.E."/>
        </authorList>
    </citation>
    <scope>NUCLEOTIDE SEQUENCE</scope>
    <source>
        <strain evidence="6">BCRC 34489</strain>
    </source>
</reference>
<evidence type="ECO:0000256" key="3">
    <source>
        <dbReference type="SAM" id="MobiDB-lite"/>
    </source>
</evidence>
<comment type="subcellular location">
    <subcellularLocation>
        <location evidence="1">Membrane</location>
        <topology evidence="1">Multi-pass membrane protein</topology>
    </subcellularLocation>
</comment>
<feature type="transmembrane region" description="Helical" evidence="4">
    <location>
        <begin position="629"/>
        <end position="649"/>
    </location>
</feature>
<keyword evidence="7" id="KW-1185">Reference proteome</keyword>
<feature type="transmembrane region" description="Helical" evidence="4">
    <location>
        <begin position="571"/>
        <end position="589"/>
    </location>
</feature>
<feature type="transmembrane region" description="Helical" evidence="4">
    <location>
        <begin position="193"/>
        <end position="212"/>
    </location>
</feature>
<feature type="transmembrane region" description="Helical" evidence="4">
    <location>
        <begin position="427"/>
        <end position="445"/>
    </location>
</feature>
<feature type="transmembrane region" description="Helical" evidence="4">
    <location>
        <begin position="661"/>
        <end position="681"/>
    </location>
</feature>
<feature type="transmembrane region" description="Helical" evidence="4">
    <location>
        <begin position="265"/>
        <end position="285"/>
    </location>
</feature>
<feature type="transmembrane region" description="Helical" evidence="4">
    <location>
        <begin position="764"/>
        <end position="787"/>
    </location>
</feature>
<dbReference type="Gene3D" id="1.20.1250.20">
    <property type="entry name" value="MFS general substrate transporter like domains"/>
    <property type="match status" value="3"/>
</dbReference>
<dbReference type="InterPro" id="IPR020846">
    <property type="entry name" value="MFS_dom"/>
</dbReference>
<accession>A0A9W8HL56</accession>
<evidence type="ECO:0000259" key="5">
    <source>
        <dbReference type="PROSITE" id="PS50850"/>
    </source>
</evidence>
<keyword evidence="4" id="KW-0812">Transmembrane</keyword>
<dbReference type="InterPro" id="IPR011701">
    <property type="entry name" value="MFS"/>
</dbReference>
<feature type="non-terminal residue" evidence="6">
    <location>
        <position position="876"/>
    </location>
</feature>
<dbReference type="InterPro" id="IPR036259">
    <property type="entry name" value="MFS_trans_sf"/>
</dbReference>
<dbReference type="PANTHER" id="PTHR11360">
    <property type="entry name" value="MONOCARBOXYLATE TRANSPORTER"/>
    <property type="match status" value="1"/>
</dbReference>
<dbReference type="SUPFAM" id="SSF103473">
    <property type="entry name" value="MFS general substrate transporter"/>
    <property type="match status" value="2"/>
</dbReference>
<organism evidence="6 7">
    <name type="scientific">Coemansia interrupta</name>
    <dbReference type="NCBI Taxonomy" id="1126814"/>
    <lineage>
        <taxon>Eukaryota</taxon>
        <taxon>Fungi</taxon>
        <taxon>Fungi incertae sedis</taxon>
        <taxon>Zoopagomycota</taxon>
        <taxon>Kickxellomycotina</taxon>
        <taxon>Kickxellomycetes</taxon>
        <taxon>Kickxellales</taxon>
        <taxon>Kickxellaceae</taxon>
        <taxon>Coemansia</taxon>
    </lineage>
</organism>
<dbReference type="Pfam" id="PF07690">
    <property type="entry name" value="MFS_1"/>
    <property type="match status" value="2"/>
</dbReference>
<protein>
    <recommendedName>
        <fullName evidence="5">Major facilitator superfamily (MFS) profile domain-containing protein</fullName>
    </recommendedName>
</protein>
<dbReference type="CDD" id="cd17352">
    <property type="entry name" value="MFS_MCT_SLC16"/>
    <property type="match status" value="2"/>
</dbReference>
<keyword evidence="4" id="KW-0472">Membrane</keyword>
<feature type="transmembrane region" description="Helical" evidence="4">
    <location>
        <begin position="134"/>
        <end position="152"/>
    </location>
</feature>
<feature type="transmembrane region" description="Helical" evidence="4">
    <location>
        <begin position="739"/>
        <end position="757"/>
    </location>
</feature>
<evidence type="ECO:0000256" key="1">
    <source>
        <dbReference type="ARBA" id="ARBA00004141"/>
    </source>
</evidence>
<dbReference type="GO" id="GO:0022857">
    <property type="term" value="F:transmembrane transporter activity"/>
    <property type="evidence" value="ECO:0007669"/>
    <property type="project" value="InterPro"/>
</dbReference>
<feature type="transmembrane region" description="Helical" evidence="4">
    <location>
        <begin position="500"/>
        <end position="522"/>
    </location>
</feature>
<feature type="transmembrane region" description="Helical" evidence="4">
    <location>
        <begin position="105"/>
        <end position="127"/>
    </location>
</feature>
<dbReference type="InterPro" id="IPR050327">
    <property type="entry name" value="Proton-linked_MCT"/>
</dbReference>
<name>A0A9W8HL56_9FUNG</name>
<dbReference type="OrthoDB" id="6509908at2759"/>
<feature type="region of interest" description="Disordered" evidence="3">
    <location>
        <begin position="27"/>
        <end position="48"/>
    </location>
</feature>
<dbReference type="GO" id="GO:0016020">
    <property type="term" value="C:membrane"/>
    <property type="evidence" value="ECO:0007669"/>
    <property type="project" value="UniProtKB-SubCell"/>
</dbReference>
<feature type="transmembrane region" description="Helical" evidence="4">
    <location>
        <begin position="392"/>
        <end position="415"/>
    </location>
</feature>
<feature type="transmembrane region" description="Helical" evidence="4">
    <location>
        <begin position="291"/>
        <end position="312"/>
    </location>
</feature>
<dbReference type="PANTHER" id="PTHR11360:SF284">
    <property type="entry name" value="EG:103B4.3 PROTEIN-RELATED"/>
    <property type="match status" value="1"/>
</dbReference>
<feature type="transmembrane region" description="Helical" evidence="4">
    <location>
        <begin position="158"/>
        <end position="181"/>
    </location>
</feature>
<feature type="transmembrane region" description="Helical" evidence="4">
    <location>
        <begin position="63"/>
        <end position="85"/>
    </location>
</feature>
<feature type="transmembrane region" description="Helical" evidence="4">
    <location>
        <begin position="793"/>
        <end position="814"/>
    </location>
</feature>
<feature type="transmembrane region" description="Helical" evidence="4">
    <location>
        <begin position="595"/>
        <end position="617"/>
    </location>
</feature>
<feature type="transmembrane region" description="Helical" evidence="4">
    <location>
        <begin position="702"/>
        <end position="719"/>
    </location>
</feature>
<proteinExistence type="inferred from homology"/>
<feature type="transmembrane region" description="Helical" evidence="4">
    <location>
        <begin position="542"/>
        <end position="564"/>
    </location>
</feature>
<feature type="transmembrane region" description="Helical" evidence="4">
    <location>
        <begin position="224"/>
        <end position="244"/>
    </location>
</feature>
<sequence length="876" mass="93730">MPSDYNSSAASEKTDIVNRKTETIDNTYSFGDISGKTPTSSDRDKPRWWQNKPYENHPIDGKYGWVVVAAGCFMLMFSMGCVNSYGSYETYYHLNQFPDEKLSTLSWIGTLQWAAMNFISIPSGILCERLDTRLVSFVGGLIMGVALIIASFCDSAVWKLLVTQGIVFGLGASLVFIPAVTIPSQWFVKHRPLAVGIVVAGSGIGGLWLTPATDSMIKNLGTAWALRITGIIVIAVNSVCSVFIRNRFTVTARDKIVDFSVLRDIRFVCVFGGAVCGTIAYFTPFFHMPSFAVIVLGHSTSFGTNLVTIINATSTIGRVATGQVASYFGNINTLAVCTFMAALSVLVLWLPFESTGTTVACAVIYGLFCGGFIGLIPVIIADLWGVQRISTIVGLVYIASFIGGIVGAPASGAILDNIGHKTNFKPSIAFSGAFMAGAFLFFFALRMCAEPSFNQQTVGNPTAAPSFSSEKQIDTVVASQPKPRWWESKSLEEKPVDGPYGWVVVVAGCFMLMFSMGCVNSYGSYQTYYHLNQFPNEDMSTLSWIGTLQFAVMNLFGIPSGILCERFDSRLVTFVGGLIMGVALIIASFCDSAVWKLMITQGIMFAIGASLVFIPSTSIPAQWFTSKRALAVGIVVAGSGIGGLWLTPATDSMIDNLGTGWALRITGIIVIAVNSVASMFMRNRLKVAGRDKIVDLTIFRDIRFLFIFAGGVCGTTAYFTPLFSLPSFAVQVTGKSKSFGTNLITIINAASTVGRVATGQVAPLLGNINTLSICTCIAALSILVLWLPFHATGTLIACAIAYGLFCGGFIGLLPVVMAELWGVQRIATIIGLLYVANFAGTMIGAPSSGAILDNIGGGTNFKPSIAFSGAFMMIAF</sequence>
<feature type="transmembrane region" description="Helical" evidence="4">
    <location>
        <begin position="324"/>
        <end position="350"/>
    </location>
</feature>
<evidence type="ECO:0000256" key="4">
    <source>
        <dbReference type="SAM" id="Phobius"/>
    </source>
</evidence>
<dbReference type="AlphaFoldDB" id="A0A9W8HL56"/>